<dbReference type="AlphaFoldDB" id="A0AAV9JUY6"/>
<dbReference type="EMBL" id="JAVFHQ010000008">
    <property type="protein sequence ID" value="KAK4548384.1"/>
    <property type="molecule type" value="Genomic_DNA"/>
</dbReference>
<feature type="compositionally biased region" description="Basic residues" evidence="1">
    <location>
        <begin position="88"/>
        <end position="99"/>
    </location>
</feature>
<feature type="compositionally biased region" description="Acidic residues" evidence="1">
    <location>
        <begin position="74"/>
        <end position="83"/>
    </location>
</feature>
<name>A0AAV9JUY6_9PEZI</name>
<organism evidence="2 3">
    <name type="scientific">Oleoguttula mirabilis</name>
    <dbReference type="NCBI Taxonomy" id="1507867"/>
    <lineage>
        <taxon>Eukaryota</taxon>
        <taxon>Fungi</taxon>
        <taxon>Dikarya</taxon>
        <taxon>Ascomycota</taxon>
        <taxon>Pezizomycotina</taxon>
        <taxon>Dothideomycetes</taxon>
        <taxon>Dothideomycetidae</taxon>
        <taxon>Mycosphaerellales</taxon>
        <taxon>Teratosphaeriaceae</taxon>
        <taxon>Oleoguttula</taxon>
    </lineage>
</organism>
<keyword evidence="3" id="KW-1185">Reference proteome</keyword>
<accession>A0AAV9JUY6</accession>
<comment type="caution">
    <text evidence="2">The sequence shown here is derived from an EMBL/GenBank/DDBJ whole genome shotgun (WGS) entry which is preliminary data.</text>
</comment>
<dbReference type="Proteomes" id="UP001324427">
    <property type="component" value="Unassembled WGS sequence"/>
</dbReference>
<feature type="compositionally biased region" description="Acidic residues" evidence="1">
    <location>
        <begin position="1"/>
        <end position="11"/>
    </location>
</feature>
<sequence>MAAAADDDIEPAEIKSAGKSRNKGKKASDVDEEEYVELEATPPAKTKGKKGKAANSADEAEEPKRSGRKKNVVYEDDDADDLDEALKKQAKQRGHPKKAAMKEMAVAAEPKKQGKRKRGMVEVAVDEDDDTIQVATAVPRKKKLKRQHAREHVLLGGDQWKIEHYCILSNTANRLPCRSGLLSWDKSVVS</sequence>
<protein>
    <submittedName>
        <fullName evidence="2">Uncharacterized protein</fullName>
    </submittedName>
</protein>
<feature type="region of interest" description="Disordered" evidence="1">
    <location>
        <begin position="1"/>
        <end position="120"/>
    </location>
</feature>
<evidence type="ECO:0000256" key="1">
    <source>
        <dbReference type="SAM" id="MobiDB-lite"/>
    </source>
</evidence>
<gene>
    <name evidence="2" type="ORF">LTR36_010255</name>
</gene>
<proteinExistence type="predicted"/>
<evidence type="ECO:0000313" key="2">
    <source>
        <dbReference type="EMBL" id="KAK4548384.1"/>
    </source>
</evidence>
<evidence type="ECO:0000313" key="3">
    <source>
        <dbReference type="Proteomes" id="UP001324427"/>
    </source>
</evidence>
<reference evidence="2 3" key="1">
    <citation type="submission" date="2021-11" db="EMBL/GenBank/DDBJ databases">
        <title>Black yeast isolated from Biological Soil Crust.</title>
        <authorList>
            <person name="Kurbessoian T."/>
        </authorList>
    </citation>
    <scope>NUCLEOTIDE SEQUENCE [LARGE SCALE GENOMIC DNA]</scope>
    <source>
        <strain evidence="2 3">CCFEE 5522</strain>
    </source>
</reference>